<sequence>NSGTEEKEDSRKQNKTAEILNESIEDYLEELELYNNWIVDFKKKKEEQQAL</sequence>
<name>A0A9N9NP42_9GLOM</name>
<dbReference type="Proteomes" id="UP000789508">
    <property type="component" value="Unassembled WGS sequence"/>
</dbReference>
<reference evidence="1" key="1">
    <citation type="submission" date="2021-06" db="EMBL/GenBank/DDBJ databases">
        <authorList>
            <person name="Kallberg Y."/>
            <person name="Tangrot J."/>
            <person name="Rosling A."/>
        </authorList>
    </citation>
    <scope>NUCLEOTIDE SEQUENCE</scope>
    <source>
        <strain evidence="1">FL130A</strain>
    </source>
</reference>
<evidence type="ECO:0000313" key="2">
    <source>
        <dbReference type="Proteomes" id="UP000789508"/>
    </source>
</evidence>
<accession>A0A9N9NP42</accession>
<proteinExistence type="predicted"/>
<dbReference type="AlphaFoldDB" id="A0A9N9NP42"/>
<dbReference type="EMBL" id="CAJVPS010038971">
    <property type="protein sequence ID" value="CAG8748014.1"/>
    <property type="molecule type" value="Genomic_DNA"/>
</dbReference>
<keyword evidence="2" id="KW-1185">Reference proteome</keyword>
<protein>
    <submittedName>
        <fullName evidence="1">12813_t:CDS:1</fullName>
    </submittedName>
</protein>
<gene>
    <name evidence="1" type="ORF">ALEPTO_LOCUS13194</name>
</gene>
<organism evidence="1 2">
    <name type="scientific">Ambispora leptoticha</name>
    <dbReference type="NCBI Taxonomy" id="144679"/>
    <lineage>
        <taxon>Eukaryota</taxon>
        <taxon>Fungi</taxon>
        <taxon>Fungi incertae sedis</taxon>
        <taxon>Mucoromycota</taxon>
        <taxon>Glomeromycotina</taxon>
        <taxon>Glomeromycetes</taxon>
        <taxon>Archaeosporales</taxon>
        <taxon>Ambisporaceae</taxon>
        <taxon>Ambispora</taxon>
    </lineage>
</organism>
<evidence type="ECO:0000313" key="1">
    <source>
        <dbReference type="EMBL" id="CAG8748014.1"/>
    </source>
</evidence>
<comment type="caution">
    <text evidence="1">The sequence shown here is derived from an EMBL/GenBank/DDBJ whole genome shotgun (WGS) entry which is preliminary data.</text>
</comment>
<feature type="non-terminal residue" evidence="1">
    <location>
        <position position="1"/>
    </location>
</feature>